<feature type="compositionally biased region" description="Low complexity" evidence="1">
    <location>
        <begin position="131"/>
        <end position="145"/>
    </location>
</feature>
<dbReference type="OrthoDB" id="405996at2759"/>
<evidence type="ECO:0000313" key="4">
    <source>
        <dbReference type="Proteomes" id="UP000028821"/>
    </source>
</evidence>
<dbReference type="PANTHER" id="PTHR11200">
    <property type="entry name" value="INOSITOL 5-PHOSPHATASE"/>
    <property type="match status" value="1"/>
</dbReference>
<feature type="region of interest" description="Disordered" evidence="1">
    <location>
        <begin position="658"/>
        <end position="703"/>
    </location>
</feature>
<feature type="compositionally biased region" description="Low complexity" evidence="1">
    <location>
        <begin position="1188"/>
        <end position="1205"/>
    </location>
</feature>
<feature type="compositionally biased region" description="Low complexity" evidence="1">
    <location>
        <begin position="93"/>
        <end position="113"/>
    </location>
</feature>
<feature type="compositionally biased region" description="Basic and acidic residues" evidence="1">
    <location>
        <begin position="1287"/>
        <end position="1296"/>
    </location>
</feature>
<accession>A0A086PR60</accession>
<reference evidence="3 4" key="1">
    <citation type="submission" date="2014-04" db="EMBL/GenBank/DDBJ databases">
        <authorList>
            <person name="Sibley D."/>
            <person name="Venepally P."/>
            <person name="Karamycheva S."/>
            <person name="Hadjithomas M."/>
            <person name="Khan A."/>
            <person name="Brunk B."/>
            <person name="Roos D."/>
            <person name="Caler E."/>
            <person name="Lorenzi H."/>
        </authorList>
    </citation>
    <scope>NUCLEOTIDE SEQUENCE [LARGE SCALE GENOMIC DNA]</scope>
    <source>
        <strain evidence="3 4">MAS</strain>
    </source>
</reference>
<feature type="region of interest" description="Disordered" evidence="1">
    <location>
        <begin position="974"/>
        <end position="1016"/>
    </location>
</feature>
<protein>
    <submittedName>
        <fullName evidence="3">SacI homology domain-containing protein</fullName>
        <ecNumber evidence="3">3.1.3.36</ecNumber>
    </submittedName>
</protein>
<evidence type="ECO:0000313" key="3">
    <source>
        <dbReference type="EMBL" id="KFH02842.1"/>
    </source>
</evidence>
<feature type="region of interest" description="Disordered" evidence="1">
    <location>
        <begin position="51"/>
        <end position="191"/>
    </location>
</feature>
<feature type="compositionally biased region" description="Basic and acidic residues" evidence="1">
    <location>
        <begin position="1049"/>
        <end position="1058"/>
    </location>
</feature>
<feature type="compositionally biased region" description="Basic and acidic residues" evidence="1">
    <location>
        <begin position="1241"/>
        <end position="1256"/>
    </location>
</feature>
<feature type="compositionally biased region" description="Low complexity" evidence="1">
    <location>
        <begin position="569"/>
        <end position="584"/>
    </location>
</feature>
<dbReference type="Proteomes" id="UP000028821">
    <property type="component" value="Unassembled WGS sequence"/>
</dbReference>
<dbReference type="GO" id="GO:0046856">
    <property type="term" value="P:phosphatidylinositol dephosphorylation"/>
    <property type="evidence" value="ECO:0007669"/>
    <property type="project" value="InterPro"/>
</dbReference>
<gene>
    <name evidence="3" type="ORF">TGMAS_238400B</name>
</gene>
<comment type="caution">
    <text evidence="3">The sequence shown here is derived from an EMBL/GenBank/DDBJ whole genome shotgun (WGS) entry which is preliminary data.</text>
</comment>
<dbReference type="SUPFAM" id="SSF56219">
    <property type="entry name" value="DNase I-like"/>
    <property type="match status" value="1"/>
</dbReference>
<sequence>MKEKKDTSTSLFPLASRYFCWFWLVQHLRANQFDAFLRPVKRRDLVVYSAASSPPPGAAVSPSTRLLFVGGGGPPTNSPPFSRQKERKHTFRRLSSLSQPASRPRSSSSLSSLGDSQAETHGGVPPPDDGAALATSAATSSVSSSGWIFTPRRGDKKNGKAERSRADLFHGKRERKRSVAAEEESHGEEEVQALKEEVKKLWADQGDSISMLYTGTGSVFTSHMKQGGKATFSSNLDHAWKALGRFYQNTFEDTYRQEVIDVFLGLHRLSTSVSSSASNGQAVRTQSVAWTGSPSKSGSRPLLAGYRTLSHAVKAPASSCGDPGKRLHMKAESMCELAPPKHPQRLAETEKTGHKPRLGVAAPGGLHSSAPSSSCVPASLSSFLSCSSSLGSSSSFPGNSGSKEGGGDAEREVQRDGEHVSDSLEARPEGRVASEERQVLRLAERQREGQRGDRRRGEGDRRAERVGGGDVPLRLWVGTWNLAGKDLHEWDDIEPWLTPVKEQADVYVFCIQELVELTGFRVLMNMKDSDKEARLEQKASAGVNNLVHHFPEPPSSSLRRRRLQAFCSSLSSSPQDPDLNLSPSVPSPSPSVATGSAVLTDAFASHPSSLASALPRGSKKKEEGGSVSFFGRQWSSSSFSSVRSGNSQETVPAWFSWASRPADDERGPEAPEATRGDTTGEARETAAGAPHSTCAAESSRGRRKPLPPFVKVRACSMVGLLIIVYIRTELRHLLAGVEVSSVKVGLKGNAGNKGAVCVRLCIGATSFCFVNVHLASGPSSGQERMQQMTQILQQAFQSGPAYTPPILEHDFVLVGGDFNFRLVASHQQVADTLGFPNPVPVLLKSDQFYVSKRHAVPPFFQFREAPISFLPTYKYKKSSSHYDMKRTPAWCDRILFCGKLLSGGTQSCSSLELNRTIAGLRATSETGDSNRATRRDEATETSPLQVLSYTDHPRYFASDHKPVSLVLNATISIPNLPPVSGRGSSDSGESVGFESCASSPALRERGGVPKGDKRDTDDLEDFFLAIREESPGPARPEDPTVYLEDFETAGDRELEKSDALLTEDEDEKKRESDGANGARKEFFGETGVDRTDDEDLLQYDRKRSARTAKEEREWNDFAPPSRPAARGRDTPSVDLLGDSGPEVSPPLSAAVELAETKQSLSPGRDFDLLEMSPGFKTVRPPFGEQGRAAGQPPLAGVAALGPPLGSKGDSRGPQAGRADPGRGSGLLAVDLGDAGTGAGEPARRGGRREDRSRDAQGRGGLPVVGEERSDQPGGQKNNSLWTFLEFDELKDPRESQTKTGCVAPGRGQEKKPQDPFDDLLS</sequence>
<feature type="compositionally biased region" description="Basic and acidic residues" evidence="1">
    <location>
        <begin position="1067"/>
        <end position="1090"/>
    </location>
</feature>
<dbReference type="Gene3D" id="3.60.10.10">
    <property type="entry name" value="Endonuclease/exonuclease/phosphatase"/>
    <property type="match status" value="2"/>
</dbReference>
<feature type="compositionally biased region" description="Basic and acidic residues" evidence="1">
    <location>
        <begin position="661"/>
        <end position="684"/>
    </location>
</feature>
<name>A0A086PR60_TOXGO</name>
<feature type="domain" description="Inositol polyphosphate-related phosphatase" evidence="2">
    <location>
        <begin position="632"/>
        <end position="975"/>
    </location>
</feature>
<dbReference type="EC" id="3.1.3.36" evidence="3"/>
<feature type="compositionally biased region" description="Polar residues" evidence="1">
    <location>
        <begin position="1272"/>
        <end position="1281"/>
    </location>
</feature>
<dbReference type="VEuPathDB" id="ToxoDB:TGMAS_238400B"/>
<feature type="region of interest" description="Disordered" evidence="1">
    <location>
        <begin position="922"/>
        <end position="943"/>
    </location>
</feature>
<feature type="region of interest" description="Disordered" evidence="1">
    <location>
        <begin position="1047"/>
        <end position="1321"/>
    </location>
</feature>
<proteinExistence type="predicted"/>
<feature type="region of interest" description="Disordered" evidence="1">
    <location>
        <begin position="391"/>
        <end position="465"/>
    </location>
</feature>
<dbReference type="GO" id="GO:0004439">
    <property type="term" value="F:phosphatidylinositol-4,5-bisphosphate 5-phosphatase activity"/>
    <property type="evidence" value="ECO:0007669"/>
    <property type="project" value="UniProtKB-EC"/>
</dbReference>
<dbReference type="PANTHER" id="PTHR11200:SF275">
    <property type="entry name" value="LD06095P"/>
    <property type="match status" value="1"/>
</dbReference>
<feature type="compositionally biased region" description="Basic and acidic residues" evidence="1">
    <location>
        <begin position="405"/>
        <end position="465"/>
    </location>
</feature>
<feature type="compositionally biased region" description="Basic and acidic residues" evidence="1">
    <location>
        <begin position="1002"/>
        <end position="1016"/>
    </location>
</feature>
<organism evidence="3 4">
    <name type="scientific">Toxoplasma gondii MAS</name>
    <dbReference type="NCBI Taxonomy" id="943118"/>
    <lineage>
        <taxon>Eukaryota</taxon>
        <taxon>Sar</taxon>
        <taxon>Alveolata</taxon>
        <taxon>Apicomplexa</taxon>
        <taxon>Conoidasida</taxon>
        <taxon>Coccidia</taxon>
        <taxon>Eucoccidiorida</taxon>
        <taxon>Eimeriorina</taxon>
        <taxon>Sarcocystidae</taxon>
        <taxon>Toxoplasma</taxon>
    </lineage>
</organism>
<evidence type="ECO:0000256" key="1">
    <source>
        <dbReference type="SAM" id="MobiDB-lite"/>
    </source>
</evidence>
<dbReference type="SMART" id="SM00128">
    <property type="entry name" value="IPPc"/>
    <property type="match status" value="1"/>
</dbReference>
<feature type="compositionally biased region" description="Basic and acidic residues" evidence="1">
    <location>
        <begin position="152"/>
        <end position="191"/>
    </location>
</feature>
<feature type="region of interest" description="Disordered" evidence="1">
    <location>
        <begin position="569"/>
        <end position="593"/>
    </location>
</feature>
<dbReference type="InterPro" id="IPR000300">
    <property type="entry name" value="IPPc"/>
</dbReference>
<keyword evidence="3" id="KW-0378">Hydrolase</keyword>
<dbReference type="InterPro" id="IPR046985">
    <property type="entry name" value="IP5"/>
</dbReference>
<dbReference type="Pfam" id="PF22669">
    <property type="entry name" value="Exo_endo_phos2"/>
    <property type="match status" value="1"/>
</dbReference>
<dbReference type="InterPro" id="IPR036691">
    <property type="entry name" value="Endo/exonu/phosph_ase_sf"/>
</dbReference>
<evidence type="ECO:0000259" key="2">
    <source>
        <dbReference type="SMART" id="SM00128"/>
    </source>
</evidence>
<feature type="compositionally biased region" description="Basic and acidic residues" evidence="1">
    <location>
        <begin position="1098"/>
        <end position="1115"/>
    </location>
</feature>
<feature type="region of interest" description="Disordered" evidence="1">
    <location>
        <begin position="336"/>
        <end position="374"/>
    </location>
</feature>
<feature type="compositionally biased region" description="Low complexity" evidence="1">
    <location>
        <begin position="391"/>
        <end position="402"/>
    </location>
</feature>
<dbReference type="EMBL" id="AEXC02002739">
    <property type="protein sequence ID" value="KFH02842.1"/>
    <property type="molecule type" value="Genomic_DNA"/>
</dbReference>